<evidence type="ECO:0000313" key="3">
    <source>
        <dbReference type="Proteomes" id="UP000435649"/>
    </source>
</evidence>
<protein>
    <recommendedName>
        <fullName evidence="4">DUF1559 domain-containing protein</fullName>
    </recommendedName>
</protein>
<gene>
    <name evidence="2" type="ORF">FYJ85_07565</name>
</gene>
<proteinExistence type="predicted"/>
<dbReference type="Proteomes" id="UP000435649">
    <property type="component" value="Unassembled WGS sequence"/>
</dbReference>
<sequence>MRIRMGILAACFCWLGALSAAAELSRYVPEEAFLAVKADGPRIWRLPQARRLLGLVEAANPKVEQVLMGDFASAATADYLAFAVSGEVRILIRPADGEPEKLFRSRCEWIRSNYGDRIRDEGEAPFPYIGVDGGRLMLAGDHLEWVFREFPEDAEPALPVKDSPLGKRLAAGAEPLKLIVTDRVRSAAGDKLRLPPFLAQVKQLEFVLDDSGKVPVLRLSGLYPDEAGARAAKGALAGMSALARQKVSGAELELLNALAVETAGRELTVSAAVAESLVGKIEERVMMAPAEDKLRQIGVAIALFVSEEKRMPDSFDELYRKNFLTRADVFRLPGDGGSRPPADGQPVGEENCSFYYWGRGIPAGTAVPSRIPVAAMKRRLAPKGRFAVLFLDGHVEVRQTDSPDEAGLIRGLLKDEAFDGRREIESLLLKNRMEE</sequence>
<feature type="chain" id="PRO_5032347693" description="DUF1559 domain-containing protein" evidence="1">
    <location>
        <begin position="23"/>
        <end position="435"/>
    </location>
</feature>
<organism evidence="2 3">
    <name type="scientific">Victivallis lenta</name>
    <dbReference type="NCBI Taxonomy" id="2606640"/>
    <lineage>
        <taxon>Bacteria</taxon>
        <taxon>Pseudomonadati</taxon>
        <taxon>Lentisphaerota</taxon>
        <taxon>Lentisphaeria</taxon>
        <taxon>Victivallales</taxon>
        <taxon>Victivallaceae</taxon>
        <taxon>Victivallis</taxon>
    </lineage>
</organism>
<name>A0A844G1Y2_9BACT</name>
<keyword evidence="1" id="KW-0732">Signal</keyword>
<feature type="signal peptide" evidence="1">
    <location>
        <begin position="1"/>
        <end position="22"/>
    </location>
</feature>
<evidence type="ECO:0000256" key="1">
    <source>
        <dbReference type="SAM" id="SignalP"/>
    </source>
</evidence>
<accession>A0A844G1Y2</accession>
<dbReference type="EMBL" id="VUNS01000006">
    <property type="protein sequence ID" value="MST96905.1"/>
    <property type="molecule type" value="Genomic_DNA"/>
</dbReference>
<comment type="caution">
    <text evidence="2">The sequence shown here is derived from an EMBL/GenBank/DDBJ whole genome shotgun (WGS) entry which is preliminary data.</text>
</comment>
<evidence type="ECO:0000313" key="2">
    <source>
        <dbReference type="EMBL" id="MST96905.1"/>
    </source>
</evidence>
<dbReference type="AlphaFoldDB" id="A0A844G1Y2"/>
<keyword evidence="3" id="KW-1185">Reference proteome</keyword>
<dbReference type="RefSeq" id="WP_154417696.1">
    <property type="nucleotide sequence ID" value="NZ_CALXOB010000030.1"/>
</dbReference>
<reference evidence="2 3" key="1">
    <citation type="submission" date="2019-08" db="EMBL/GenBank/DDBJ databases">
        <title>In-depth cultivation of the pig gut microbiome towards novel bacterial diversity and tailored functional studies.</title>
        <authorList>
            <person name="Wylensek D."/>
            <person name="Hitch T.C.A."/>
            <person name="Clavel T."/>
        </authorList>
    </citation>
    <scope>NUCLEOTIDE SEQUENCE [LARGE SCALE GENOMIC DNA]</scope>
    <source>
        <strain evidence="2 3">BBE-744-WT-12</strain>
    </source>
</reference>
<evidence type="ECO:0008006" key="4">
    <source>
        <dbReference type="Google" id="ProtNLM"/>
    </source>
</evidence>